<reference evidence="6 7" key="1">
    <citation type="submission" date="2020-04" db="EMBL/GenBank/DDBJ databases">
        <title>Flammeovirga sp. SR4, a novel species isolated from seawater.</title>
        <authorList>
            <person name="Wang X."/>
        </authorList>
    </citation>
    <scope>NUCLEOTIDE SEQUENCE [LARGE SCALE GENOMIC DNA]</scope>
    <source>
        <strain evidence="6 7">SR4</strain>
    </source>
</reference>
<dbReference type="GO" id="GO:0003727">
    <property type="term" value="F:single-stranded RNA binding"/>
    <property type="evidence" value="ECO:0007669"/>
    <property type="project" value="TreeGrafter"/>
</dbReference>
<keyword evidence="3" id="KW-0540">Nuclease</keyword>
<keyword evidence="4 6" id="KW-0255">Endonuclease</keyword>
<dbReference type="PANTHER" id="PTHR28511:SF1">
    <property type="entry name" value="ENDONUCLEASE V"/>
    <property type="match status" value="1"/>
</dbReference>
<comment type="subcellular location">
    <subcellularLocation>
        <location evidence="1">Cytoplasm</location>
    </subcellularLocation>
</comment>
<dbReference type="InterPro" id="IPR007581">
    <property type="entry name" value="Endonuclease-V"/>
</dbReference>
<protein>
    <submittedName>
        <fullName evidence="6">Endonuclease V</fullName>
    </submittedName>
</protein>
<evidence type="ECO:0000256" key="3">
    <source>
        <dbReference type="ARBA" id="ARBA00022722"/>
    </source>
</evidence>
<keyword evidence="7" id="KW-1185">Reference proteome</keyword>
<evidence type="ECO:0000313" key="6">
    <source>
        <dbReference type="EMBL" id="NLR91283.1"/>
    </source>
</evidence>
<comment type="caution">
    <text evidence="6">The sequence shown here is derived from an EMBL/GenBank/DDBJ whole genome shotgun (WGS) entry which is preliminary data.</text>
</comment>
<evidence type="ECO:0000256" key="1">
    <source>
        <dbReference type="ARBA" id="ARBA00004496"/>
    </source>
</evidence>
<evidence type="ECO:0000256" key="2">
    <source>
        <dbReference type="ARBA" id="ARBA00022490"/>
    </source>
</evidence>
<evidence type="ECO:0000256" key="4">
    <source>
        <dbReference type="ARBA" id="ARBA00022759"/>
    </source>
</evidence>
<dbReference type="GO" id="GO:0016891">
    <property type="term" value="F:RNA endonuclease activity producing 5'-phosphomonoesters, hydrolytic mechanism"/>
    <property type="evidence" value="ECO:0007669"/>
    <property type="project" value="TreeGrafter"/>
</dbReference>
<dbReference type="AlphaFoldDB" id="A0A7X8SJI7"/>
<dbReference type="Proteomes" id="UP000585050">
    <property type="component" value="Unassembled WGS sequence"/>
</dbReference>
<dbReference type="RefSeq" id="WP_168881978.1">
    <property type="nucleotide sequence ID" value="NZ_JABAIL010000002.1"/>
</dbReference>
<accession>A0A7X8SJI7</accession>
<keyword evidence="2" id="KW-0963">Cytoplasm</keyword>
<sequence length="232" mass="26268">MRNQERDKEQEELAAQVIIYEDTNHRIKFKGEDAVCSMDVAYTEDCAFVSCDIIRGKTGEWINTFVTVHPLPATPYESGYFAYYEGPLLEECLQILNKKYKFVPSLVIVDGHGLAHPRKFGIACWLGLRLNIPTIGVAKKPMLKYNTQLGDGKGSIAPMLLDDEVVGVAFRSNKGVKPIFISPGHLISLETSIYMIKRFHGEYRIFEPIRRADQAVRKASKGEEGDYELIDY</sequence>
<name>A0A7X8SJI7_9BACT</name>
<dbReference type="Gene3D" id="3.30.2170.10">
    <property type="entry name" value="archaeoglobus fulgidus dsm 4304 superfamily"/>
    <property type="match status" value="1"/>
</dbReference>
<dbReference type="PANTHER" id="PTHR28511">
    <property type="entry name" value="ENDONUCLEASE V"/>
    <property type="match status" value="1"/>
</dbReference>
<proteinExistence type="predicted"/>
<dbReference type="EMBL" id="JABAIL010000002">
    <property type="protein sequence ID" value="NLR91283.1"/>
    <property type="molecule type" value="Genomic_DNA"/>
</dbReference>
<dbReference type="GO" id="GO:0006281">
    <property type="term" value="P:DNA repair"/>
    <property type="evidence" value="ECO:0007669"/>
    <property type="project" value="InterPro"/>
</dbReference>
<evidence type="ECO:0000256" key="5">
    <source>
        <dbReference type="ARBA" id="ARBA00022801"/>
    </source>
</evidence>
<dbReference type="GO" id="GO:0043737">
    <property type="term" value="F:deoxyribonuclease V activity"/>
    <property type="evidence" value="ECO:0007669"/>
    <property type="project" value="TreeGrafter"/>
</dbReference>
<evidence type="ECO:0000313" key="7">
    <source>
        <dbReference type="Proteomes" id="UP000585050"/>
    </source>
</evidence>
<dbReference type="CDD" id="cd06559">
    <property type="entry name" value="Endonuclease_V"/>
    <property type="match status" value="1"/>
</dbReference>
<keyword evidence="5" id="KW-0378">Hydrolase</keyword>
<gene>
    <name evidence="6" type="ORF">HGP29_08700</name>
</gene>
<organism evidence="6 7">
    <name type="scientific">Flammeovirga agarivorans</name>
    <dbReference type="NCBI Taxonomy" id="2726742"/>
    <lineage>
        <taxon>Bacteria</taxon>
        <taxon>Pseudomonadati</taxon>
        <taxon>Bacteroidota</taxon>
        <taxon>Cytophagia</taxon>
        <taxon>Cytophagales</taxon>
        <taxon>Flammeovirgaceae</taxon>
        <taxon>Flammeovirga</taxon>
    </lineage>
</organism>
<dbReference type="GO" id="GO:0005737">
    <property type="term" value="C:cytoplasm"/>
    <property type="evidence" value="ECO:0007669"/>
    <property type="project" value="UniProtKB-SubCell"/>
</dbReference>
<dbReference type="Pfam" id="PF04493">
    <property type="entry name" value="Endonuclease_5"/>
    <property type="match status" value="1"/>
</dbReference>